<name>A0AA96ZVY4_9EURY</name>
<keyword evidence="5" id="KW-1185">Reference proteome</keyword>
<feature type="transmembrane region" description="Helical" evidence="2">
    <location>
        <begin position="187"/>
        <end position="213"/>
    </location>
</feature>
<organism evidence="4 5">
    <name type="scientific">Methanolapillus ohkumae</name>
    <dbReference type="NCBI Taxonomy" id="3028298"/>
    <lineage>
        <taxon>Archaea</taxon>
        <taxon>Methanobacteriati</taxon>
        <taxon>Methanobacteriota</taxon>
        <taxon>Stenosarchaea group</taxon>
        <taxon>Methanomicrobia</taxon>
        <taxon>Methanosarcinales</taxon>
        <taxon>Methanosarcinaceae</taxon>
        <taxon>Methanolapillus</taxon>
    </lineage>
</organism>
<dbReference type="RefSeq" id="WP_338097373.1">
    <property type="nucleotide sequence ID" value="NZ_CP131061.1"/>
</dbReference>
<dbReference type="GeneID" id="89228616"/>
<dbReference type="EMBL" id="CP131061">
    <property type="protein sequence ID" value="WNY27395.1"/>
    <property type="molecule type" value="Genomic_DNA"/>
</dbReference>
<evidence type="ECO:0000256" key="1">
    <source>
        <dbReference type="SAM" id="MobiDB-lite"/>
    </source>
</evidence>
<accession>A0AA96ZVY4</accession>
<evidence type="ECO:0000259" key="3">
    <source>
        <dbReference type="Pfam" id="PF13240"/>
    </source>
</evidence>
<feature type="compositionally biased region" description="Low complexity" evidence="1">
    <location>
        <begin position="45"/>
        <end position="108"/>
    </location>
</feature>
<sequence>MTYNYCPNCGNKIEKSDAVICTNCGIPLKKTPYGVPPQPPKSDEPAASTTAPPAADAELVYEPQTSGSSVSSGSSDTQSESKNTESTTGSNTSSQNKNQNKGQNQNQKPAGEKIPFLSLILSFFWPGLGQVYNGQFWRGMAFAIAVPIGYCFLIFPGLAIQIYGLYDAYTQAEKMNKGEIPFAEAKLWEVLVFILFPILVAAIVVLAFFMFMIPVGMMMTTF</sequence>
<protein>
    <recommendedName>
        <fullName evidence="3">Zinc-ribbon domain-containing protein</fullName>
    </recommendedName>
</protein>
<gene>
    <name evidence="4" type="ORF">MsAm2_11900</name>
</gene>
<dbReference type="Pfam" id="PF13240">
    <property type="entry name" value="Zn_Ribbon_1"/>
    <property type="match status" value="1"/>
</dbReference>
<feature type="transmembrane region" description="Helical" evidence="2">
    <location>
        <begin position="114"/>
        <end position="132"/>
    </location>
</feature>
<feature type="transmembrane region" description="Helical" evidence="2">
    <location>
        <begin position="144"/>
        <end position="166"/>
    </location>
</feature>
<evidence type="ECO:0000256" key="2">
    <source>
        <dbReference type="SAM" id="Phobius"/>
    </source>
</evidence>
<dbReference type="Proteomes" id="UP001304970">
    <property type="component" value="Chromosome"/>
</dbReference>
<feature type="region of interest" description="Disordered" evidence="1">
    <location>
        <begin position="34"/>
        <end position="109"/>
    </location>
</feature>
<keyword evidence="2" id="KW-1133">Transmembrane helix</keyword>
<keyword evidence="2" id="KW-0472">Membrane</keyword>
<dbReference type="AlphaFoldDB" id="A0AA96ZVY4"/>
<evidence type="ECO:0000313" key="4">
    <source>
        <dbReference type="EMBL" id="WNY27395.1"/>
    </source>
</evidence>
<evidence type="ECO:0000313" key="5">
    <source>
        <dbReference type="Proteomes" id="UP001304970"/>
    </source>
</evidence>
<feature type="domain" description="Zinc-ribbon" evidence="3">
    <location>
        <begin position="5"/>
        <end position="28"/>
    </location>
</feature>
<dbReference type="InterPro" id="IPR026870">
    <property type="entry name" value="Zinc_ribbon_dom"/>
</dbReference>
<reference evidence="4 5" key="1">
    <citation type="submission" date="2023-07" db="EMBL/GenBank/DDBJ databases">
        <title>Closed genome sequence of Methanosarcinaceae archaeon Am2.</title>
        <authorList>
            <person name="Poehlein A."/>
            <person name="Protasov E."/>
            <person name="Platt K."/>
            <person name="Reeh H."/>
            <person name="Daniel R."/>
            <person name="Brune A."/>
        </authorList>
    </citation>
    <scope>NUCLEOTIDE SEQUENCE [LARGE SCALE GENOMIC DNA]</scope>
    <source>
        <strain evidence="4 5">Am2</strain>
    </source>
</reference>
<keyword evidence="2" id="KW-0812">Transmembrane</keyword>
<proteinExistence type="predicted"/>